<dbReference type="KEGG" id="pact:CA264_12385"/>
<dbReference type="Proteomes" id="UP000266292">
    <property type="component" value="Chromosome"/>
</dbReference>
<evidence type="ECO:0000256" key="2">
    <source>
        <dbReference type="ARBA" id="ARBA00022679"/>
    </source>
</evidence>
<organism evidence="4 5">
    <name type="scientific">Pontibacter actiniarum</name>
    <dbReference type="NCBI Taxonomy" id="323450"/>
    <lineage>
        <taxon>Bacteria</taxon>
        <taxon>Pseudomonadati</taxon>
        <taxon>Bacteroidota</taxon>
        <taxon>Cytophagia</taxon>
        <taxon>Cytophagales</taxon>
        <taxon>Hymenobacteraceae</taxon>
        <taxon>Pontibacter</taxon>
    </lineage>
</organism>
<keyword evidence="5" id="KW-1185">Reference proteome</keyword>
<dbReference type="CDD" id="cd03811">
    <property type="entry name" value="GT4_GT28_WabH-like"/>
    <property type="match status" value="1"/>
</dbReference>
<dbReference type="PANTHER" id="PTHR12526">
    <property type="entry name" value="GLYCOSYLTRANSFERASE"/>
    <property type="match status" value="1"/>
</dbReference>
<accession>A0A1X9YTF5</accession>
<proteinExistence type="predicted"/>
<dbReference type="Pfam" id="PF13439">
    <property type="entry name" value="Glyco_transf_4"/>
    <property type="match status" value="1"/>
</dbReference>
<sequence>MEILQLIQKPQPRGAETFAAQLSDNLEQQGHASKLLALYAGNEAGKFKRNNYQLLGANAQARLWDKNGWKALADVIKEMNPDVIQANAGDTLKYAVFSKLLHKWPQPIVFRNASTLSSYLKNPLQKVYTRFLLSKVDAVASVSDYSRGDIVRLFPELAKKTLTIPIGLEPKLRVSNPFARTAFSGSKNLVHVGGFTFEKNHVGLLRIYKRIIELVPNVHLWLIGDGPLRKDVEESVQHMGIANRVSFTGFINNPLEYIAHGDALLLPSVIEGLPGVILEAMLYETPVVANNVGGISEVVIPDKTGWLVERGEEEAFAQAVNNCLTNKSKVSSLVGCALSMVEEKYMNKNIASSFANLYQKLSNRI</sequence>
<evidence type="ECO:0000259" key="3">
    <source>
        <dbReference type="Pfam" id="PF13439"/>
    </source>
</evidence>
<gene>
    <name evidence="4" type="ORF">CA264_12385</name>
</gene>
<dbReference type="SUPFAM" id="SSF53756">
    <property type="entry name" value="UDP-Glycosyltransferase/glycogen phosphorylase"/>
    <property type="match status" value="1"/>
</dbReference>
<dbReference type="Gene3D" id="3.40.50.2000">
    <property type="entry name" value="Glycogen Phosphorylase B"/>
    <property type="match status" value="2"/>
</dbReference>
<dbReference type="AlphaFoldDB" id="A0A1X9YTF5"/>
<keyword evidence="1" id="KW-0328">Glycosyltransferase</keyword>
<dbReference type="EMBL" id="CP021235">
    <property type="protein sequence ID" value="ARS36165.1"/>
    <property type="molecule type" value="Genomic_DNA"/>
</dbReference>
<evidence type="ECO:0000256" key="1">
    <source>
        <dbReference type="ARBA" id="ARBA00022676"/>
    </source>
</evidence>
<keyword evidence="2 4" id="KW-0808">Transferase</keyword>
<evidence type="ECO:0000313" key="5">
    <source>
        <dbReference type="Proteomes" id="UP000266292"/>
    </source>
</evidence>
<dbReference type="InterPro" id="IPR028098">
    <property type="entry name" value="Glyco_trans_4-like_N"/>
</dbReference>
<reference evidence="5" key="1">
    <citation type="submission" date="2017-05" db="EMBL/GenBank/DDBJ databases">
        <authorList>
            <person name="Ray J."/>
            <person name="Price M."/>
            <person name="Deutschbauer A."/>
        </authorList>
    </citation>
    <scope>NUCLEOTIDE SEQUENCE [LARGE SCALE GENOMIC DNA]</scope>
    <source>
        <strain evidence="5">DSM 19842</strain>
    </source>
</reference>
<dbReference type="PANTHER" id="PTHR12526:SF510">
    <property type="entry name" value="D-INOSITOL 3-PHOSPHATE GLYCOSYLTRANSFERASE"/>
    <property type="match status" value="1"/>
</dbReference>
<feature type="domain" description="Glycosyltransferase subfamily 4-like N-terminal" evidence="3">
    <location>
        <begin position="13"/>
        <end position="169"/>
    </location>
</feature>
<dbReference type="RefSeq" id="WP_025607586.1">
    <property type="nucleotide sequence ID" value="NZ_CP021235.1"/>
</dbReference>
<dbReference type="GO" id="GO:0016757">
    <property type="term" value="F:glycosyltransferase activity"/>
    <property type="evidence" value="ECO:0007669"/>
    <property type="project" value="UniProtKB-KW"/>
</dbReference>
<dbReference type="STRING" id="709015.GCA_000472485_02508"/>
<dbReference type="Pfam" id="PF13692">
    <property type="entry name" value="Glyco_trans_1_4"/>
    <property type="match status" value="1"/>
</dbReference>
<evidence type="ECO:0000313" key="4">
    <source>
        <dbReference type="EMBL" id="ARS36165.1"/>
    </source>
</evidence>
<protein>
    <submittedName>
        <fullName evidence="4">Glycosyl transferase</fullName>
    </submittedName>
</protein>
<dbReference type="OrthoDB" id="1522162at2"/>
<name>A0A1X9YTF5_9BACT</name>